<dbReference type="Pfam" id="PF02545">
    <property type="entry name" value="Maf"/>
    <property type="match status" value="1"/>
</dbReference>
<dbReference type="AlphaFoldDB" id="M1MDU3"/>
<dbReference type="PIRSF" id="PIRSF006305">
    <property type="entry name" value="Maf"/>
    <property type="match status" value="1"/>
</dbReference>
<dbReference type="InterPro" id="IPR003697">
    <property type="entry name" value="Maf-like"/>
</dbReference>
<dbReference type="SUPFAM" id="SSF52972">
    <property type="entry name" value="ITPase-like"/>
    <property type="match status" value="1"/>
</dbReference>
<keyword evidence="3 4" id="KW-0546">Nucleotide metabolism</keyword>
<evidence type="ECO:0000313" key="6">
    <source>
        <dbReference type="Proteomes" id="UP000011563"/>
    </source>
</evidence>
<keyword evidence="2 4" id="KW-0378">Hydrolase</keyword>
<dbReference type="PATRIC" id="fig|1208922.3.peg.448"/>
<keyword evidence="6" id="KW-1185">Reference proteome</keyword>
<dbReference type="GO" id="GO:0005737">
    <property type="term" value="C:cytoplasm"/>
    <property type="evidence" value="ECO:0007669"/>
    <property type="project" value="UniProtKB-SubCell"/>
</dbReference>
<accession>M1MDU3</accession>
<dbReference type="RefSeq" id="WP_015238140.1">
    <property type="nucleotide sequence ID" value="NC_020285.1"/>
</dbReference>
<evidence type="ECO:0000256" key="4">
    <source>
        <dbReference type="HAMAP-Rule" id="MF_00528"/>
    </source>
</evidence>
<dbReference type="NCBIfam" id="TIGR00172">
    <property type="entry name" value="maf"/>
    <property type="match status" value="1"/>
</dbReference>
<organism evidence="5 6">
    <name type="scientific">Candidatus Kinetoplastidibacterium blastocrithidiae TCC012E</name>
    <dbReference type="NCBI Taxonomy" id="1208922"/>
    <lineage>
        <taxon>Bacteria</taxon>
        <taxon>Pseudomonadati</taxon>
        <taxon>Pseudomonadota</taxon>
        <taxon>Betaproteobacteria</taxon>
        <taxon>Candidatus Kinetoplastidibacterium</taxon>
    </lineage>
</organism>
<evidence type="ECO:0000313" key="5">
    <source>
        <dbReference type="EMBL" id="AGF49895.1"/>
    </source>
</evidence>
<dbReference type="CDD" id="cd00555">
    <property type="entry name" value="Maf"/>
    <property type="match status" value="1"/>
</dbReference>
<dbReference type="HOGENOM" id="CLU_040416_1_0_4"/>
<comment type="catalytic activity">
    <reaction evidence="4">
        <text>N(7)-methyl-GTP + H2O = N(7)-methyl-GMP + diphosphate + H(+)</text>
        <dbReference type="Rhea" id="RHEA:58744"/>
        <dbReference type="ChEBI" id="CHEBI:15377"/>
        <dbReference type="ChEBI" id="CHEBI:15378"/>
        <dbReference type="ChEBI" id="CHEBI:33019"/>
        <dbReference type="ChEBI" id="CHEBI:58285"/>
        <dbReference type="ChEBI" id="CHEBI:87133"/>
    </reaction>
</comment>
<name>M1MDU3_9PROT</name>
<reference evidence="5 6" key="1">
    <citation type="journal article" date="2013" name="Genome Biol. Evol.">
        <title>Genome evolution and phylogenomic analysis of candidatus kinetoplastibacterium, the betaproteobacterial endosymbionts of strigomonas and angomonas.</title>
        <authorList>
            <person name="Alves J.M."/>
            <person name="Serrano M.G."/>
            <person name="Maia da Silva F."/>
            <person name="Voegtly L.J."/>
            <person name="Matveyev A.V."/>
            <person name="Teixeira M.M."/>
            <person name="Camargo E.P."/>
            <person name="Buck G.A."/>
        </authorList>
    </citation>
    <scope>NUCLEOTIDE SEQUENCE [LARGE SCALE GENOMIC DNA]</scope>
    <source>
        <strain evidence="5 6">TCC012E</strain>
    </source>
</reference>
<comment type="cofactor">
    <cofactor evidence="1 4">
        <name>a divalent metal cation</name>
        <dbReference type="ChEBI" id="CHEBI:60240"/>
    </cofactor>
</comment>
<dbReference type="Gene3D" id="3.90.950.10">
    <property type="match status" value="1"/>
</dbReference>
<dbReference type="EC" id="3.6.1.-" evidence="4"/>
<dbReference type="GO" id="GO:0047429">
    <property type="term" value="F:nucleoside triphosphate diphosphatase activity"/>
    <property type="evidence" value="ECO:0007669"/>
    <property type="project" value="InterPro"/>
</dbReference>
<comment type="caution">
    <text evidence="4">Lacks conserved residue(s) required for the propagation of feature annotation.</text>
</comment>
<gene>
    <name evidence="5" type="ORF">BCUE_0736</name>
</gene>
<evidence type="ECO:0000256" key="2">
    <source>
        <dbReference type="ARBA" id="ARBA00022801"/>
    </source>
</evidence>
<dbReference type="HAMAP" id="MF_00528">
    <property type="entry name" value="Maf"/>
    <property type="match status" value="1"/>
</dbReference>
<feature type="site" description="Important for substrate specificity" evidence="4">
    <location>
        <position position="17"/>
    </location>
</feature>
<comment type="function">
    <text evidence="4">Nucleoside triphosphate pyrophosphatase that hydrolyzes 7-methyl-GTP (m(7)GTP). May have a dual role in cell division arrest and in preventing the incorporation of modified nucleotides into cellular nucleic acids.</text>
</comment>
<feature type="active site" description="Proton acceptor" evidence="4">
    <location>
        <position position="74"/>
    </location>
</feature>
<comment type="subcellular location">
    <subcellularLocation>
        <location evidence="4">Cytoplasm</location>
    </subcellularLocation>
</comment>
<dbReference type="GO" id="GO:0009117">
    <property type="term" value="P:nucleotide metabolic process"/>
    <property type="evidence" value="ECO:0007669"/>
    <property type="project" value="UniProtKB-KW"/>
</dbReference>
<sequence>MNNKTSIKLILASSSVYRKELLSRLYIPFTIISPDIDENPLQKETPEETALRLSTSKAKHISESNPGFTIIGADQVCSCDGILIGKSGEFNNAKKQLQFMSDKRVFFISAISITNGNKTLSSSVTTECKFKHLSDDKIEHYLQKEKPYDTAGSVKMEKLGITLVEYVKSDDPTAILGLPLIKLTEFLKEFSIISM</sequence>
<dbReference type="EMBL" id="CP003807">
    <property type="protein sequence ID" value="AGF49895.1"/>
    <property type="molecule type" value="Genomic_DNA"/>
</dbReference>
<dbReference type="KEGG" id="kbt:BCUE_0736"/>
<dbReference type="InterPro" id="IPR029001">
    <property type="entry name" value="ITPase-like_fam"/>
</dbReference>
<feature type="site" description="Important for substrate specificity" evidence="4">
    <location>
        <position position="157"/>
    </location>
</feature>
<comment type="similarity">
    <text evidence="4">Belongs to the Maf family. YceF subfamily.</text>
</comment>
<evidence type="ECO:0000256" key="1">
    <source>
        <dbReference type="ARBA" id="ARBA00001968"/>
    </source>
</evidence>
<dbReference type="PANTHER" id="PTHR43213">
    <property type="entry name" value="BIFUNCTIONAL DTTP/UTP PYROPHOSPHATASE/METHYLTRANSFERASE PROTEIN-RELATED"/>
    <property type="match status" value="1"/>
</dbReference>
<dbReference type="Proteomes" id="UP000011563">
    <property type="component" value="Chromosome"/>
</dbReference>
<keyword evidence="4" id="KW-0963">Cytoplasm</keyword>
<protein>
    <recommendedName>
        <fullName evidence="4">7-methyl-GTP pyrophosphatase</fullName>
        <shortName evidence="4">m(7)GTP pyrophosphatase</shortName>
        <ecNumber evidence="4">3.6.1.-</ecNumber>
    </recommendedName>
</protein>
<evidence type="ECO:0000256" key="3">
    <source>
        <dbReference type="ARBA" id="ARBA00023080"/>
    </source>
</evidence>
<feature type="site" description="Important for substrate specificity" evidence="4">
    <location>
        <position position="75"/>
    </location>
</feature>
<proteinExistence type="inferred from homology"/>
<dbReference type="PANTHER" id="PTHR43213:SF5">
    <property type="entry name" value="BIFUNCTIONAL DTTP_UTP PYROPHOSPHATASE_METHYLTRANSFERASE PROTEIN-RELATED"/>
    <property type="match status" value="1"/>
</dbReference>